<evidence type="ECO:0000313" key="3">
    <source>
        <dbReference type="Proteomes" id="UP001179181"/>
    </source>
</evidence>
<keyword evidence="1" id="KW-0812">Transmembrane</keyword>
<dbReference type="Proteomes" id="UP001179181">
    <property type="component" value="Unassembled WGS sequence"/>
</dbReference>
<reference evidence="2 3" key="1">
    <citation type="submission" date="2020-03" db="EMBL/GenBank/DDBJ databases">
        <title>Genomic Encyclopedia of Type Strains, Phase IV (KMG-IV): sequencing the most valuable type-strain genomes for metagenomic binning, comparative biology and taxonomic classification.</title>
        <authorList>
            <person name="Goeker M."/>
        </authorList>
    </citation>
    <scope>NUCLEOTIDE SEQUENCE [LARGE SCALE GENOMIC DNA]</scope>
    <source>
        <strain evidence="2 3">DSM 102865</strain>
    </source>
</reference>
<feature type="transmembrane region" description="Helical" evidence="1">
    <location>
        <begin position="36"/>
        <end position="60"/>
    </location>
</feature>
<name>A0ABX0UQF9_9BACT</name>
<gene>
    <name evidence="2" type="ORF">FHS68_004423</name>
</gene>
<keyword evidence="1" id="KW-0472">Membrane</keyword>
<proteinExistence type="predicted"/>
<dbReference type="EMBL" id="JAASQJ010000005">
    <property type="protein sequence ID" value="NIJ55234.1"/>
    <property type="molecule type" value="Genomic_DNA"/>
</dbReference>
<organism evidence="2 3">
    <name type="scientific">Dyadobacter arcticus</name>
    <dbReference type="NCBI Taxonomy" id="1078754"/>
    <lineage>
        <taxon>Bacteria</taxon>
        <taxon>Pseudomonadati</taxon>
        <taxon>Bacteroidota</taxon>
        <taxon>Cytophagia</taxon>
        <taxon>Cytophagales</taxon>
        <taxon>Spirosomataceae</taxon>
        <taxon>Dyadobacter</taxon>
    </lineage>
</organism>
<keyword evidence="1" id="KW-1133">Transmembrane helix</keyword>
<evidence type="ECO:0000256" key="1">
    <source>
        <dbReference type="SAM" id="Phobius"/>
    </source>
</evidence>
<comment type="caution">
    <text evidence="2">The sequence shown here is derived from an EMBL/GenBank/DDBJ whole genome shotgun (WGS) entry which is preliminary data.</text>
</comment>
<protein>
    <submittedName>
        <fullName evidence="2">Uncharacterized protein</fullName>
    </submittedName>
</protein>
<evidence type="ECO:0000313" key="2">
    <source>
        <dbReference type="EMBL" id="NIJ55234.1"/>
    </source>
</evidence>
<keyword evidence="3" id="KW-1185">Reference proteome</keyword>
<accession>A0ABX0UQF9</accession>
<sequence>MIRKGVKLAGVDYISKNEGDGAHCYAPFFISKNFKIYFFGNQLVATLFGSISQNISVLYLENRK</sequence>